<evidence type="ECO:0000256" key="8">
    <source>
        <dbReference type="SAM" id="SignalP"/>
    </source>
</evidence>
<dbReference type="EMBL" id="KN834768">
    <property type="protein sequence ID" value="KIK62266.1"/>
    <property type="molecule type" value="Genomic_DNA"/>
</dbReference>
<evidence type="ECO:0000256" key="1">
    <source>
        <dbReference type="ARBA" id="ARBA00004191"/>
    </source>
</evidence>
<keyword evidence="5 7" id="KW-1015">Disulfide bond</keyword>
<dbReference type="InterPro" id="IPR001338">
    <property type="entry name" value="Class_I_Hydrophobin"/>
</dbReference>
<accession>A0A0D0C2C8</accession>
<comment type="similarity">
    <text evidence="2 7">Belongs to the fungal hydrophobin family.</text>
</comment>
<dbReference type="HOGENOM" id="CLU_105134_1_1_1"/>
<evidence type="ECO:0000313" key="10">
    <source>
        <dbReference type="Proteomes" id="UP000053593"/>
    </source>
</evidence>
<keyword evidence="4 7" id="KW-0964">Secreted</keyword>
<gene>
    <name evidence="9" type="ORF">GYMLUDRAFT_42203</name>
</gene>
<name>A0A0D0C2C8_9AGAR</name>
<dbReference type="GO" id="GO:0005199">
    <property type="term" value="F:structural constituent of cell wall"/>
    <property type="evidence" value="ECO:0007669"/>
    <property type="project" value="InterPro"/>
</dbReference>
<proteinExistence type="inferred from homology"/>
<organism evidence="9 10">
    <name type="scientific">Collybiopsis luxurians FD-317 M1</name>
    <dbReference type="NCBI Taxonomy" id="944289"/>
    <lineage>
        <taxon>Eukaryota</taxon>
        <taxon>Fungi</taxon>
        <taxon>Dikarya</taxon>
        <taxon>Basidiomycota</taxon>
        <taxon>Agaricomycotina</taxon>
        <taxon>Agaricomycetes</taxon>
        <taxon>Agaricomycetidae</taxon>
        <taxon>Agaricales</taxon>
        <taxon>Marasmiineae</taxon>
        <taxon>Omphalotaceae</taxon>
        <taxon>Collybiopsis</taxon>
        <taxon>Collybiopsis luxurians</taxon>
    </lineage>
</organism>
<dbReference type="OrthoDB" id="4225815at2759"/>
<reference evidence="9 10" key="1">
    <citation type="submission" date="2014-04" db="EMBL/GenBank/DDBJ databases">
        <title>Evolutionary Origins and Diversification of the Mycorrhizal Mutualists.</title>
        <authorList>
            <consortium name="DOE Joint Genome Institute"/>
            <consortium name="Mycorrhizal Genomics Consortium"/>
            <person name="Kohler A."/>
            <person name="Kuo A."/>
            <person name="Nagy L.G."/>
            <person name="Floudas D."/>
            <person name="Copeland A."/>
            <person name="Barry K.W."/>
            <person name="Cichocki N."/>
            <person name="Veneault-Fourrey C."/>
            <person name="LaButti K."/>
            <person name="Lindquist E.A."/>
            <person name="Lipzen A."/>
            <person name="Lundell T."/>
            <person name="Morin E."/>
            <person name="Murat C."/>
            <person name="Riley R."/>
            <person name="Ohm R."/>
            <person name="Sun H."/>
            <person name="Tunlid A."/>
            <person name="Henrissat B."/>
            <person name="Grigoriev I.V."/>
            <person name="Hibbett D.S."/>
            <person name="Martin F."/>
        </authorList>
    </citation>
    <scope>NUCLEOTIDE SEQUENCE [LARGE SCALE GENOMIC DNA]</scope>
    <source>
        <strain evidence="9 10">FD-317 M1</strain>
    </source>
</reference>
<feature type="signal peptide" evidence="8">
    <location>
        <begin position="1"/>
        <end position="39"/>
    </location>
</feature>
<dbReference type="GO" id="GO:0009277">
    <property type="term" value="C:fungal-type cell wall"/>
    <property type="evidence" value="ECO:0007669"/>
    <property type="project" value="InterPro"/>
</dbReference>
<sequence>MDHSKLLAGDRSIHPLNKSTMQLKLAFIFAALSVTLTSAEQGGICEPAANCITGGGPLCCETLTKASSSIADPILASHDIILPTLDINIALSCTNIVPGSSTCDGQAVCCELNNFDGIIAIGCNPVQL</sequence>
<evidence type="ECO:0000256" key="6">
    <source>
        <dbReference type="ARBA" id="ARBA00093546"/>
    </source>
</evidence>
<comment type="subcellular location">
    <subcellularLocation>
        <location evidence="1 7">Secreted</location>
        <location evidence="1 7">Cell wall</location>
    </subcellularLocation>
</comment>
<dbReference type="Pfam" id="PF01185">
    <property type="entry name" value="Hydrophobin"/>
    <property type="match status" value="1"/>
</dbReference>
<dbReference type="SMART" id="SM00075">
    <property type="entry name" value="HYDRO"/>
    <property type="match status" value="1"/>
</dbReference>
<evidence type="ECO:0000313" key="9">
    <source>
        <dbReference type="EMBL" id="KIK62266.1"/>
    </source>
</evidence>
<keyword evidence="7 8" id="KW-0732">Signal</keyword>
<protein>
    <recommendedName>
        <fullName evidence="7">Hydrophobin</fullName>
    </recommendedName>
</protein>
<dbReference type="CDD" id="cd23507">
    <property type="entry name" value="hydrophobin_I"/>
    <property type="match status" value="1"/>
</dbReference>
<feature type="chain" id="PRO_5002208450" description="Hydrophobin" evidence="8">
    <location>
        <begin position="40"/>
        <end position="128"/>
    </location>
</feature>
<comment type="subunit">
    <text evidence="6">Self-assembles to form functional amyloid fibrils called rodlets. Self-assembly into fibrillar rodlets occurs spontaneously at hydrophobic:hydrophilic interfaces and the rodlets further associate laterally to form amphipathic monolayers.</text>
</comment>
<evidence type="ECO:0000256" key="5">
    <source>
        <dbReference type="ARBA" id="ARBA00023157"/>
    </source>
</evidence>
<keyword evidence="10" id="KW-1185">Reference proteome</keyword>
<evidence type="ECO:0000256" key="7">
    <source>
        <dbReference type="RuleBase" id="RU365009"/>
    </source>
</evidence>
<dbReference type="AlphaFoldDB" id="A0A0D0C2C8"/>
<dbReference type="Proteomes" id="UP000053593">
    <property type="component" value="Unassembled WGS sequence"/>
</dbReference>
<evidence type="ECO:0000256" key="3">
    <source>
        <dbReference type="ARBA" id="ARBA00022512"/>
    </source>
</evidence>
<keyword evidence="3 7" id="KW-0134">Cell wall</keyword>
<evidence type="ECO:0000256" key="4">
    <source>
        <dbReference type="ARBA" id="ARBA00022525"/>
    </source>
</evidence>
<evidence type="ECO:0000256" key="2">
    <source>
        <dbReference type="ARBA" id="ARBA00010446"/>
    </source>
</evidence>